<comment type="caution">
    <text evidence="1">The sequence shown here is derived from an EMBL/GenBank/DDBJ whole genome shotgun (WGS) entry which is preliminary data.</text>
</comment>
<dbReference type="Proteomes" id="UP000585614">
    <property type="component" value="Unassembled WGS sequence"/>
</dbReference>
<gene>
    <name evidence="1" type="ORF">mRhiFer1_007978</name>
</gene>
<proteinExistence type="predicted"/>
<accession>A0A7J8AVJ4</accession>
<protein>
    <submittedName>
        <fullName evidence="1">Uncharacterized protein</fullName>
    </submittedName>
</protein>
<evidence type="ECO:0000313" key="2">
    <source>
        <dbReference type="Proteomes" id="UP000585614"/>
    </source>
</evidence>
<sequence>MVNKHVTTCCSSHVVTEMQRKTIMVSHYCGNPGHLTPNAGGDVEPQELVHCWWGCQRCSHFAGQLGGFSQNTFSPYNPAVLLPGIYPKELKAYVHAKTCTRMFVAALFTIGNTQKQLDVLQ</sequence>
<name>A0A7J8AVJ4_RHIFE</name>
<organism evidence="1 2">
    <name type="scientific">Rhinolophus ferrumequinum</name>
    <name type="common">Greater horseshoe bat</name>
    <dbReference type="NCBI Taxonomy" id="59479"/>
    <lineage>
        <taxon>Eukaryota</taxon>
        <taxon>Metazoa</taxon>
        <taxon>Chordata</taxon>
        <taxon>Craniata</taxon>
        <taxon>Vertebrata</taxon>
        <taxon>Euteleostomi</taxon>
        <taxon>Mammalia</taxon>
        <taxon>Eutheria</taxon>
        <taxon>Laurasiatheria</taxon>
        <taxon>Chiroptera</taxon>
        <taxon>Yinpterochiroptera</taxon>
        <taxon>Rhinolophoidea</taxon>
        <taxon>Rhinolophidae</taxon>
        <taxon>Rhinolophinae</taxon>
        <taxon>Rhinolophus</taxon>
    </lineage>
</organism>
<dbReference type="AlphaFoldDB" id="A0A7J8AVJ4"/>
<reference evidence="1 2" key="1">
    <citation type="journal article" date="2020" name="Nature">
        <title>Six reference-quality genomes reveal evolution of bat adaptations.</title>
        <authorList>
            <person name="Jebb D."/>
            <person name="Huang Z."/>
            <person name="Pippel M."/>
            <person name="Hughes G.M."/>
            <person name="Lavrichenko K."/>
            <person name="Devanna P."/>
            <person name="Winkler S."/>
            <person name="Jermiin L.S."/>
            <person name="Skirmuntt E.C."/>
            <person name="Katzourakis A."/>
            <person name="Burkitt-Gray L."/>
            <person name="Ray D.A."/>
            <person name="Sullivan K.A.M."/>
            <person name="Roscito J.G."/>
            <person name="Kirilenko B.M."/>
            <person name="Davalos L.M."/>
            <person name="Corthals A.P."/>
            <person name="Power M.L."/>
            <person name="Jones G."/>
            <person name="Ransome R.D."/>
            <person name="Dechmann D.K.N."/>
            <person name="Locatelli A.G."/>
            <person name="Puechmaille S.J."/>
            <person name="Fedrigo O."/>
            <person name="Jarvis E.D."/>
            <person name="Hiller M."/>
            <person name="Vernes S.C."/>
            <person name="Myers E.W."/>
            <person name="Teeling E.C."/>
        </authorList>
    </citation>
    <scope>NUCLEOTIDE SEQUENCE [LARGE SCALE GENOMIC DNA]</scope>
    <source>
        <strain evidence="1">MRhiFer1</strain>
        <tissue evidence="1">Lung</tissue>
    </source>
</reference>
<evidence type="ECO:0000313" key="1">
    <source>
        <dbReference type="EMBL" id="KAF6390422.1"/>
    </source>
</evidence>
<dbReference type="EMBL" id="JACAGC010000001">
    <property type="protein sequence ID" value="KAF6390422.1"/>
    <property type="molecule type" value="Genomic_DNA"/>
</dbReference>